<dbReference type="NCBIfam" id="NF010372">
    <property type="entry name" value="PRK13798.1"/>
    <property type="match status" value="1"/>
</dbReference>
<protein>
    <recommendedName>
        <fullName evidence="3">2-oxo-4-hydroxy-4-carboxy-5-ureidoimidazoline decarboxylase</fullName>
        <ecNumber evidence="3">4.1.1.97</ecNumber>
    </recommendedName>
</protein>
<evidence type="ECO:0000313" key="8">
    <source>
        <dbReference type="EMBL" id="SET08811.1"/>
    </source>
</evidence>
<dbReference type="InterPro" id="IPR017595">
    <property type="entry name" value="OHCU_decarboxylase-2"/>
</dbReference>
<gene>
    <name evidence="8" type="ORF">SAMN04487962_104111</name>
</gene>
<dbReference type="EC" id="4.1.1.97" evidence="3"/>
<reference evidence="9" key="1">
    <citation type="submission" date="2016-10" db="EMBL/GenBank/DDBJ databases">
        <authorList>
            <person name="Varghese N."/>
            <person name="Submissions S."/>
        </authorList>
    </citation>
    <scope>NUCLEOTIDE SEQUENCE [LARGE SCALE GENOMIC DNA]</scope>
    <source>
        <strain evidence="9">CGMCC 1.6489</strain>
    </source>
</reference>
<evidence type="ECO:0000256" key="3">
    <source>
        <dbReference type="ARBA" id="ARBA00012257"/>
    </source>
</evidence>
<evidence type="ECO:0000256" key="4">
    <source>
        <dbReference type="ARBA" id="ARBA00022631"/>
    </source>
</evidence>
<organism evidence="8 9">
    <name type="scientific">Marinobacter segnicrescens</name>
    <dbReference type="NCBI Taxonomy" id="430453"/>
    <lineage>
        <taxon>Bacteria</taxon>
        <taxon>Pseudomonadati</taxon>
        <taxon>Pseudomonadota</taxon>
        <taxon>Gammaproteobacteria</taxon>
        <taxon>Pseudomonadales</taxon>
        <taxon>Marinobacteraceae</taxon>
        <taxon>Marinobacter</taxon>
    </lineage>
</organism>
<dbReference type="Pfam" id="PF09349">
    <property type="entry name" value="OHCU_decarbox"/>
    <property type="match status" value="1"/>
</dbReference>
<dbReference type="GO" id="GO:0019628">
    <property type="term" value="P:urate catabolic process"/>
    <property type="evidence" value="ECO:0007669"/>
    <property type="project" value="TreeGrafter"/>
</dbReference>
<dbReference type="OrthoDB" id="9800909at2"/>
<dbReference type="PANTHER" id="PTHR43466">
    <property type="entry name" value="2-OXO-4-HYDROXY-4-CARBOXY-5-UREIDOIMIDAZOLINE DECARBOXYLASE-RELATED"/>
    <property type="match status" value="1"/>
</dbReference>
<dbReference type="InterPro" id="IPR018020">
    <property type="entry name" value="OHCU_decarboxylase"/>
</dbReference>
<dbReference type="PANTHER" id="PTHR43466:SF1">
    <property type="entry name" value="2-OXO-4-HYDROXY-4-CARBOXY-5-UREIDOIMIDAZOLINE DECARBOXYLASE-RELATED"/>
    <property type="match status" value="1"/>
</dbReference>
<keyword evidence="4" id="KW-0659">Purine metabolism</keyword>
<keyword evidence="6" id="KW-0456">Lyase</keyword>
<feature type="domain" description="Oxo-4-hydroxy-4-carboxy-5-ureidoimidazoline decarboxylase" evidence="7">
    <location>
        <begin position="7"/>
        <end position="163"/>
    </location>
</feature>
<evidence type="ECO:0000313" key="9">
    <source>
        <dbReference type="Proteomes" id="UP000198762"/>
    </source>
</evidence>
<evidence type="ECO:0000256" key="5">
    <source>
        <dbReference type="ARBA" id="ARBA00022793"/>
    </source>
</evidence>
<dbReference type="Gene3D" id="1.10.3330.10">
    <property type="entry name" value="Oxo-4-hydroxy-4-carboxy-5-ureidoimidazoline decarboxylase"/>
    <property type="match status" value="1"/>
</dbReference>
<dbReference type="GO" id="GO:0051997">
    <property type="term" value="F:2-oxo-4-hydroxy-4-carboxy-5-ureidoimidazoline decarboxylase activity"/>
    <property type="evidence" value="ECO:0007669"/>
    <property type="project" value="UniProtKB-EC"/>
</dbReference>
<accession>A0A1I0BR53</accession>
<evidence type="ECO:0000256" key="6">
    <source>
        <dbReference type="ARBA" id="ARBA00023239"/>
    </source>
</evidence>
<comment type="pathway">
    <text evidence="2">Purine metabolism; urate degradation; (S)-allantoin from urate: step 3/3.</text>
</comment>
<sequence length="166" mass="18773">MTLAELNTLPRDQAEARFRDCCAAEPWVQGMVGNRPYTSREAMLVQSHRLWPTLTERDWLQAFEAHPKIGDVDSLREKYASTRALASGEQAGARQAPDAVLQRLKAGNDDYLARFGFIFIVCATGKSAEQMLDLLEARLPNTREQEIENAAREQARITEIRLEKLV</sequence>
<evidence type="ECO:0000256" key="1">
    <source>
        <dbReference type="ARBA" id="ARBA00001163"/>
    </source>
</evidence>
<dbReference type="NCBIfam" id="TIGR03180">
    <property type="entry name" value="UraD_2"/>
    <property type="match status" value="1"/>
</dbReference>
<keyword evidence="9" id="KW-1185">Reference proteome</keyword>
<keyword evidence="5" id="KW-0210">Decarboxylase</keyword>
<proteinExistence type="predicted"/>
<dbReference type="RefSeq" id="WP_091849540.1">
    <property type="nucleotide sequence ID" value="NZ_FOHZ01000004.1"/>
</dbReference>
<dbReference type="Proteomes" id="UP000198762">
    <property type="component" value="Unassembled WGS sequence"/>
</dbReference>
<dbReference type="SUPFAM" id="SSF158694">
    <property type="entry name" value="UraD-Like"/>
    <property type="match status" value="1"/>
</dbReference>
<dbReference type="STRING" id="430453.SAMN04487962_104111"/>
<dbReference type="AlphaFoldDB" id="A0A1I0BR53"/>
<dbReference type="InterPro" id="IPR036778">
    <property type="entry name" value="OHCU_decarboxylase_sf"/>
</dbReference>
<dbReference type="EMBL" id="FOHZ01000004">
    <property type="protein sequence ID" value="SET08811.1"/>
    <property type="molecule type" value="Genomic_DNA"/>
</dbReference>
<evidence type="ECO:0000259" key="7">
    <source>
        <dbReference type="Pfam" id="PF09349"/>
    </source>
</evidence>
<name>A0A1I0BR53_9GAMM</name>
<evidence type="ECO:0000256" key="2">
    <source>
        <dbReference type="ARBA" id="ARBA00004754"/>
    </source>
</evidence>
<comment type="catalytic activity">
    <reaction evidence="1">
        <text>5-hydroxy-2-oxo-4-ureido-2,5-dihydro-1H-imidazole-5-carboxylate + H(+) = (S)-allantoin + CO2</text>
        <dbReference type="Rhea" id="RHEA:26301"/>
        <dbReference type="ChEBI" id="CHEBI:15378"/>
        <dbReference type="ChEBI" id="CHEBI:15678"/>
        <dbReference type="ChEBI" id="CHEBI:16526"/>
        <dbReference type="ChEBI" id="CHEBI:58639"/>
        <dbReference type="EC" id="4.1.1.97"/>
    </reaction>
</comment>
<dbReference type="GO" id="GO:0006144">
    <property type="term" value="P:purine nucleobase metabolic process"/>
    <property type="evidence" value="ECO:0007669"/>
    <property type="project" value="UniProtKB-KW"/>
</dbReference>